<feature type="signal peptide" evidence="2">
    <location>
        <begin position="1"/>
        <end position="23"/>
    </location>
</feature>
<keyword evidence="2" id="KW-0732">Signal</keyword>
<evidence type="ECO:0008006" key="5">
    <source>
        <dbReference type="Google" id="ProtNLM"/>
    </source>
</evidence>
<evidence type="ECO:0000256" key="1">
    <source>
        <dbReference type="SAM" id="MobiDB-lite"/>
    </source>
</evidence>
<accession>A0ABR9KK46</accession>
<comment type="caution">
    <text evidence="3">The sequence shown here is derived from an EMBL/GenBank/DDBJ whole genome shotgun (WGS) entry which is preliminary data.</text>
</comment>
<feature type="compositionally biased region" description="Low complexity" evidence="1">
    <location>
        <begin position="89"/>
        <end position="100"/>
    </location>
</feature>
<name>A0ABR9KK46_9ACTN</name>
<feature type="region of interest" description="Disordered" evidence="1">
    <location>
        <begin position="89"/>
        <end position="115"/>
    </location>
</feature>
<dbReference type="PROSITE" id="PS51257">
    <property type="entry name" value="PROKAR_LIPOPROTEIN"/>
    <property type="match status" value="1"/>
</dbReference>
<evidence type="ECO:0000313" key="4">
    <source>
        <dbReference type="Proteomes" id="UP000661607"/>
    </source>
</evidence>
<sequence length="173" mass="18655">MRKRLALYAAALLVACVPTAAQATAHADPAKDFSACVRSNGVPDFPDVRIVNGAIQLGKGVDPFAEKLRAAVESCDHLLPEGTTLPARRSLRWSSASRPRSPAPERDGVRRSERAPDPVSGRCYFFGLSVLDSVDSAATKASCGTSTRPTIFIRFLPSFCFSSSFRLREMSPP</sequence>
<organism evidence="3 4">
    <name type="scientific">Nonomuraea africana</name>
    <dbReference type="NCBI Taxonomy" id="46171"/>
    <lineage>
        <taxon>Bacteria</taxon>
        <taxon>Bacillati</taxon>
        <taxon>Actinomycetota</taxon>
        <taxon>Actinomycetes</taxon>
        <taxon>Streptosporangiales</taxon>
        <taxon>Streptosporangiaceae</taxon>
        <taxon>Nonomuraea</taxon>
    </lineage>
</organism>
<proteinExistence type="predicted"/>
<evidence type="ECO:0000256" key="2">
    <source>
        <dbReference type="SAM" id="SignalP"/>
    </source>
</evidence>
<protein>
    <recommendedName>
        <fullName evidence="5">DUF732 domain-containing protein</fullName>
    </recommendedName>
</protein>
<feature type="compositionally biased region" description="Basic and acidic residues" evidence="1">
    <location>
        <begin position="103"/>
        <end position="115"/>
    </location>
</feature>
<gene>
    <name evidence="3" type="ORF">H4W81_005160</name>
</gene>
<dbReference type="Proteomes" id="UP000661607">
    <property type="component" value="Unassembled WGS sequence"/>
</dbReference>
<reference evidence="3 4" key="1">
    <citation type="submission" date="2020-10" db="EMBL/GenBank/DDBJ databases">
        <title>Sequencing the genomes of 1000 actinobacteria strains.</title>
        <authorList>
            <person name="Klenk H.-P."/>
        </authorList>
    </citation>
    <scope>NUCLEOTIDE SEQUENCE [LARGE SCALE GENOMIC DNA]</scope>
    <source>
        <strain evidence="3 4">DSM 43748</strain>
    </source>
</reference>
<dbReference type="EMBL" id="JADBEF010000001">
    <property type="protein sequence ID" value="MBE1562381.1"/>
    <property type="molecule type" value="Genomic_DNA"/>
</dbReference>
<evidence type="ECO:0000313" key="3">
    <source>
        <dbReference type="EMBL" id="MBE1562381.1"/>
    </source>
</evidence>
<feature type="chain" id="PRO_5046698510" description="DUF732 domain-containing protein" evidence="2">
    <location>
        <begin position="24"/>
        <end position="173"/>
    </location>
</feature>
<keyword evidence="4" id="KW-1185">Reference proteome</keyword>